<comment type="caution">
    <text evidence="2">The sequence shown here is derived from an EMBL/GenBank/DDBJ whole genome shotgun (WGS) entry which is preliminary data.</text>
</comment>
<sequence>MEKSDGRKQAAQAKARDDTSRGSATDQAAPSTGKPIK</sequence>
<feature type="compositionally biased region" description="Polar residues" evidence="1">
    <location>
        <begin position="21"/>
        <end position="30"/>
    </location>
</feature>
<name>A0A242N8W4_CABSO</name>
<dbReference type="EMBL" id="NBTY01000016">
    <property type="protein sequence ID" value="OTP80109.1"/>
    <property type="molecule type" value="Genomic_DNA"/>
</dbReference>
<feature type="region of interest" description="Disordered" evidence="1">
    <location>
        <begin position="1"/>
        <end position="37"/>
    </location>
</feature>
<proteinExistence type="predicted"/>
<organism evidence="2 3">
    <name type="scientific">Caballeronia sordidicola</name>
    <name type="common">Burkholderia sordidicola</name>
    <dbReference type="NCBI Taxonomy" id="196367"/>
    <lineage>
        <taxon>Bacteria</taxon>
        <taxon>Pseudomonadati</taxon>
        <taxon>Pseudomonadota</taxon>
        <taxon>Betaproteobacteria</taxon>
        <taxon>Burkholderiales</taxon>
        <taxon>Burkholderiaceae</taxon>
        <taxon>Caballeronia</taxon>
    </lineage>
</organism>
<protein>
    <submittedName>
        <fullName evidence="2">Uncharacterized protein</fullName>
    </submittedName>
</protein>
<dbReference type="Proteomes" id="UP000194546">
    <property type="component" value="Unassembled WGS sequence"/>
</dbReference>
<dbReference type="AlphaFoldDB" id="A0A242N8W4"/>
<evidence type="ECO:0000256" key="1">
    <source>
        <dbReference type="SAM" id="MobiDB-lite"/>
    </source>
</evidence>
<reference evidence="2 3" key="1">
    <citation type="submission" date="2017-03" db="EMBL/GenBank/DDBJ databases">
        <title>Genome analysis of strain PAMC 26510.</title>
        <authorList>
            <person name="Oh H.-M."/>
            <person name="Yang J.-A."/>
        </authorList>
    </citation>
    <scope>NUCLEOTIDE SEQUENCE [LARGE SCALE GENOMIC DNA]</scope>
    <source>
        <strain evidence="2 3">PAMC 26510</strain>
    </source>
</reference>
<evidence type="ECO:0000313" key="3">
    <source>
        <dbReference type="Proteomes" id="UP000194546"/>
    </source>
</evidence>
<accession>A0A242N8W4</accession>
<gene>
    <name evidence="2" type="ORF">PAMC26510_03885</name>
</gene>
<evidence type="ECO:0000313" key="2">
    <source>
        <dbReference type="EMBL" id="OTP80109.1"/>
    </source>
</evidence>
<feature type="compositionally biased region" description="Basic and acidic residues" evidence="1">
    <location>
        <begin position="1"/>
        <end position="20"/>
    </location>
</feature>